<evidence type="ECO:0000256" key="6">
    <source>
        <dbReference type="ARBA" id="ARBA00022741"/>
    </source>
</evidence>
<dbReference type="GO" id="GO:0006400">
    <property type="term" value="P:tRNA modification"/>
    <property type="evidence" value="ECO:0007669"/>
    <property type="project" value="TreeGrafter"/>
</dbReference>
<evidence type="ECO:0000256" key="3">
    <source>
        <dbReference type="ARBA" id="ARBA00012665"/>
    </source>
</evidence>
<evidence type="ECO:0000256" key="9">
    <source>
        <dbReference type="ARBA" id="ARBA00049563"/>
    </source>
</evidence>
<comment type="catalytic activity">
    <reaction evidence="9">
        <text>adenosine(37) in tRNA + dimethylallyl diphosphate = N(6)-dimethylallyladenosine(37) in tRNA + diphosphate</text>
        <dbReference type="Rhea" id="RHEA:26482"/>
        <dbReference type="Rhea" id="RHEA-COMP:10162"/>
        <dbReference type="Rhea" id="RHEA-COMP:10375"/>
        <dbReference type="ChEBI" id="CHEBI:33019"/>
        <dbReference type="ChEBI" id="CHEBI:57623"/>
        <dbReference type="ChEBI" id="CHEBI:74411"/>
        <dbReference type="ChEBI" id="CHEBI:74415"/>
        <dbReference type="EC" id="2.5.1.75"/>
    </reaction>
</comment>
<evidence type="ECO:0000313" key="10">
    <source>
        <dbReference type="EMBL" id="VAW79614.1"/>
    </source>
</evidence>
<dbReference type="InterPro" id="IPR018022">
    <property type="entry name" value="IPT"/>
</dbReference>
<evidence type="ECO:0000256" key="7">
    <source>
        <dbReference type="ARBA" id="ARBA00022840"/>
    </source>
</evidence>
<evidence type="ECO:0000256" key="4">
    <source>
        <dbReference type="ARBA" id="ARBA00022679"/>
    </source>
</evidence>
<evidence type="ECO:0000256" key="8">
    <source>
        <dbReference type="ARBA" id="ARBA00022842"/>
    </source>
</evidence>
<dbReference type="FunFam" id="1.10.20.140:FF:000001">
    <property type="entry name" value="tRNA dimethylallyltransferase"/>
    <property type="match status" value="1"/>
</dbReference>
<dbReference type="AlphaFoldDB" id="A0A3B0ZE00"/>
<dbReference type="EC" id="2.5.1.75" evidence="3"/>
<dbReference type="InterPro" id="IPR027417">
    <property type="entry name" value="P-loop_NTPase"/>
</dbReference>
<proteinExistence type="inferred from homology"/>
<dbReference type="GO" id="GO:0005524">
    <property type="term" value="F:ATP binding"/>
    <property type="evidence" value="ECO:0007669"/>
    <property type="project" value="UniProtKB-KW"/>
</dbReference>
<dbReference type="Gene3D" id="1.10.20.140">
    <property type="match status" value="1"/>
</dbReference>
<dbReference type="PANTHER" id="PTHR11088:SF60">
    <property type="entry name" value="TRNA DIMETHYLALLYLTRANSFERASE"/>
    <property type="match status" value="1"/>
</dbReference>
<evidence type="ECO:0000256" key="2">
    <source>
        <dbReference type="ARBA" id="ARBA00005842"/>
    </source>
</evidence>
<dbReference type="HAMAP" id="MF_00185">
    <property type="entry name" value="IPP_trans"/>
    <property type="match status" value="1"/>
</dbReference>
<dbReference type="SUPFAM" id="SSF52540">
    <property type="entry name" value="P-loop containing nucleoside triphosphate hydrolases"/>
    <property type="match status" value="2"/>
</dbReference>
<dbReference type="EMBL" id="UOFK01000200">
    <property type="protein sequence ID" value="VAW79614.1"/>
    <property type="molecule type" value="Genomic_DNA"/>
</dbReference>
<comment type="cofactor">
    <cofactor evidence="1">
        <name>Mg(2+)</name>
        <dbReference type="ChEBI" id="CHEBI:18420"/>
    </cofactor>
</comment>
<reference evidence="10" key="1">
    <citation type="submission" date="2018-06" db="EMBL/GenBank/DDBJ databases">
        <authorList>
            <person name="Zhirakovskaya E."/>
        </authorList>
    </citation>
    <scope>NUCLEOTIDE SEQUENCE</scope>
</reference>
<dbReference type="Gene3D" id="3.40.50.300">
    <property type="entry name" value="P-loop containing nucleotide triphosphate hydrolases"/>
    <property type="match status" value="1"/>
</dbReference>
<keyword evidence="5" id="KW-0819">tRNA processing</keyword>
<dbReference type="InterPro" id="IPR039657">
    <property type="entry name" value="Dimethylallyltransferase"/>
</dbReference>
<organism evidence="10">
    <name type="scientific">hydrothermal vent metagenome</name>
    <dbReference type="NCBI Taxonomy" id="652676"/>
    <lineage>
        <taxon>unclassified sequences</taxon>
        <taxon>metagenomes</taxon>
        <taxon>ecological metagenomes</taxon>
    </lineage>
</organism>
<evidence type="ECO:0000256" key="1">
    <source>
        <dbReference type="ARBA" id="ARBA00001946"/>
    </source>
</evidence>
<dbReference type="Pfam" id="PF01715">
    <property type="entry name" value="IPPT"/>
    <property type="match status" value="1"/>
</dbReference>
<keyword evidence="4 10" id="KW-0808">Transferase</keyword>
<gene>
    <name evidence="10" type="ORF">MNBD_GAMMA13-773</name>
</gene>
<protein>
    <recommendedName>
        <fullName evidence="3">tRNA dimethylallyltransferase</fullName>
        <ecNumber evidence="3">2.5.1.75</ecNumber>
    </recommendedName>
</protein>
<keyword evidence="8" id="KW-0460">Magnesium</keyword>
<name>A0A3B0ZE00_9ZZZZ</name>
<accession>A0A3B0ZE00</accession>
<dbReference type="PANTHER" id="PTHR11088">
    <property type="entry name" value="TRNA DIMETHYLALLYLTRANSFERASE"/>
    <property type="match status" value="1"/>
</dbReference>
<dbReference type="GO" id="GO:0052381">
    <property type="term" value="F:tRNA dimethylallyltransferase activity"/>
    <property type="evidence" value="ECO:0007669"/>
    <property type="project" value="UniProtKB-EC"/>
</dbReference>
<evidence type="ECO:0000256" key="5">
    <source>
        <dbReference type="ARBA" id="ARBA00022694"/>
    </source>
</evidence>
<sequence length="305" mass="33960">MQAVFLMGPTASGKTDVAVELVQQLPLEIVSVDSTLIYRGMDIGTAKPDAQTRQLAPHHLIDIRDPSEIYSAAEFRRDALQAMGDITARGNIPLLVGGTTLYFRALEAGLSDLPAADADVRAELGAKATEIGWAAMHARLQKVDPEAAERIHPNDPQRIQRALEVYELCGEPMSALFAAGRGQASMYQFLKIALVPDDRALLRARIAERFHRMLEQGFLNEVRKLRERDDLHADLPAMRALGYRQAWAHLDGDLAEHEWVERGIIATRQYAKRQMTWLRSEHDCHWIDPLQAGSVAAALNLISND</sequence>
<comment type="similarity">
    <text evidence="2">Belongs to the IPP transferase family.</text>
</comment>
<keyword evidence="7" id="KW-0067">ATP-binding</keyword>
<keyword evidence="6" id="KW-0547">Nucleotide-binding</keyword>
<dbReference type="NCBIfam" id="TIGR00174">
    <property type="entry name" value="miaA"/>
    <property type="match status" value="1"/>
</dbReference>